<dbReference type="AlphaFoldDB" id="A0A0N7IUB0"/>
<proteinExistence type="predicted"/>
<protein>
    <recommendedName>
        <fullName evidence="3">PilZ domain-containing protein</fullName>
    </recommendedName>
</protein>
<gene>
    <name evidence="1" type="ORF">BVIRIDIS_05080</name>
</gene>
<name>A0A0N7IUB0_BLAVI</name>
<dbReference type="EMBL" id="LN907867">
    <property type="protein sequence ID" value="CUU41515.1"/>
    <property type="molecule type" value="Genomic_DNA"/>
</dbReference>
<accession>A0A0N7IUB0</accession>
<evidence type="ECO:0000313" key="1">
    <source>
        <dbReference type="EMBL" id="CUU41515.1"/>
    </source>
</evidence>
<sequence>MTEHRVFTRLRPSGRVSDKGKIFADVRSPTIECTVVDQSARGACLDIHGSLEIPKRFFFLHGGVKKSCVVLWQKGRRVGVSY</sequence>
<dbReference type="KEGG" id="bvr:BVIR_1065"/>
<evidence type="ECO:0008006" key="3">
    <source>
        <dbReference type="Google" id="ProtNLM"/>
    </source>
</evidence>
<dbReference type="RefSeq" id="WP_061349889.1">
    <property type="nucleotide sequence ID" value="NZ_AP014854.2"/>
</dbReference>
<evidence type="ECO:0000313" key="2">
    <source>
        <dbReference type="Proteomes" id="UP000065734"/>
    </source>
</evidence>
<dbReference type="Proteomes" id="UP000065734">
    <property type="component" value="Chromosome I"/>
</dbReference>
<organism evidence="1 2">
    <name type="scientific">Blastochloris viridis</name>
    <name type="common">Rhodopseudomonas viridis</name>
    <dbReference type="NCBI Taxonomy" id="1079"/>
    <lineage>
        <taxon>Bacteria</taxon>
        <taxon>Pseudomonadati</taxon>
        <taxon>Pseudomonadota</taxon>
        <taxon>Alphaproteobacteria</taxon>
        <taxon>Hyphomicrobiales</taxon>
        <taxon>Blastochloridaceae</taxon>
        <taxon>Blastochloris</taxon>
    </lineage>
</organism>
<keyword evidence="2" id="KW-1185">Reference proteome</keyword>
<dbReference type="OrthoDB" id="8126926at2"/>
<reference evidence="2" key="1">
    <citation type="journal article" date="2016" name="Genome Announc.">
        <title>Revised genome sequence of the purple photosynthetic bacterium Blastochloris viridis.</title>
        <authorList>
            <person name="Liu L.N."/>
            <person name="Faulkner M."/>
            <person name="Liu X."/>
            <person name="Huang F."/>
            <person name="Darby A.C."/>
            <person name="Hall N."/>
        </authorList>
    </citation>
    <scope>NUCLEOTIDE SEQUENCE [LARGE SCALE GENOMIC DNA]</scope>
    <source>
        <strain evidence="2">ATCC 19567 / DSM 133 / F</strain>
    </source>
</reference>